<feature type="transmembrane region" description="Helical" evidence="1">
    <location>
        <begin position="165"/>
        <end position="187"/>
    </location>
</feature>
<keyword evidence="1" id="KW-0472">Membrane</keyword>
<reference evidence="2 3" key="1">
    <citation type="submission" date="2014-07" db="EMBL/GenBank/DDBJ databases">
        <title>Genome of Chryseobacterium luteum DSM 18605.</title>
        <authorList>
            <person name="Stropko S.J."/>
            <person name="Pipes S.E."/>
            <person name="Newman J.D."/>
        </authorList>
    </citation>
    <scope>NUCLEOTIDE SEQUENCE [LARGE SCALE GENOMIC DNA]</scope>
    <source>
        <strain evidence="2 3">DSM 18605</strain>
    </source>
</reference>
<feature type="transmembrane region" description="Helical" evidence="1">
    <location>
        <begin position="28"/>
        <end position="47"/>
    </location>
</feature>
<dbReference type="eggNOG" id="ENOG502ZAWQ">
    <property type="taxonomic scope" value="Bacteria"/>
</dbReference>
<accession>A0A085ZCT3</accession>
<dbReference type="STRING" id="421531.IX38_13520"/>
<dbReference type="AlphaFoldDB" id="A0A085ZCT3"/>
<dbReference type="EMBL" id="JPRO01000012">
    <property type="protein sequence ID" value="KFF02247.1"/>
    <property type="molecule type" value="Genomic_DNA"/>
</dbReference>
<organism evidence="2 3">
    <name type="scientific">Chryseobacterium luteum</name>
    <dbReference type="NCBI Taxonomy" id="421531"/>
    <lineage>
        <taxon>Bacteria</taxon>
        <taxon>Pseudomonadati</taxon>
        <taxon>Bacteroidota</taxon>
        <taxon>Flavobacteriia</taxon>
        <taxon>Flavobacteriales</taxon>
        <taxon>Weeksellaceae</taxon>
        <taxon>Chryseobacterium group</taxon>
        <taxon>Chryseobacterium</taxon>
    </lineage>
</organism>
<name>A0A085ZCT3_9FLAO</name>
<evidence type="ECO:0000313" key="3">
    <source>
        <dbReference type="Proteomes" id="UP000028703"/>
    </source>
</evidence>
<evidence type="ECO:0000256" key="1">
    <source>
        <dbReference type="SAM" id="Phobius"/>
    </source>
</evidence>
<feature type="transmembrane region" description="Helical" evidence="1">
    <location>
        <begin position="59"/>
        <end position="78"/>
    </location>
</feature>
<sequence length="300" mass="35010">MNEYENSELVSVDQALAKGRQMLLLPRIVMIIGLPLFMFPIALFLIAVTGEHALPTKTLVVFCTVLIVNSFIFFYLPFRFWSKRTTRWKLWAFSHVNDVAELKRAARKAFLYYGYGSFLDKIQLHSAVERDQWRRLQQRTGVPDIFIDDTGTDSETIIYYSTPKLLLRIFFYLFMLAMGIGAEIFNFRSDESSTFLIIVGAGWISYSLYFIVRSAIDISRHQPRIILNDWGIFTVETGFIRWDDIFNIKITVSTHAKRGNEYTLQIQYPGGWENIEVTHYQKRSELESLIRIYKGRFKAG</sequence>
<protein>
    <submittedName>
        <fullName evidence="2">Uncharacterized protein</fullName>
    </submittedName>
</protein>
<comment type="caution">
    <text evidence="2">The sequence shown here is derived from an EMBL/GenBank/DDBJ whole genome shotgun (WGS) entry which is preliminary data.</text>
</comment>
<dbReference type="OrthoDB" id="7172951at2"/>
<evidence type="ECO:0000313" key="2">
    <source>
        <dbReference type="EMBL" id="KFF02247.1"/>
    </source>
</evidence>
<proteinExistence type="predicted"/>
<keyword evidence="3" id="KW-1185">Reference proteome</keyword>
<keyword evidence="1" id="KW-0812">Transmembrane</keyword>
<dbReference type="Proteomes" id="UP000028703">
    <property type="component" value="Unassembled WGS sequence"/>
</dbReference>
<keyword evidence="1" id="KW-1133">Transmembrane helix</keyword>
<feature type="transmembrane region" description="Helical" evidence="1">
    <location>
        <begin position="193"/>
        <end position="212"/>
    </location>
</feature>
<gene>
    <name evidence="2" type="ORF">IX38_13520</name>
</gene>